<feature type="non-terminal residue" evidence="8">
    <location>
        <position position="1"/>
    </location>
</feature>
<evidence type="ECO:0000313" key="9">
    <source>
        <dbReference type="Proteomes" id="UP001381693"/>
    </source>
</evidence>
<evidence type="ECO:0000256" key="3">
    <source>
        <dbReference type="ARBA" id="ARBA00022801"/>
    </source>
</evidence>
<protein>
    <recommendedName>
        <fullName evidence="7">Clip domain-containing protein</fullName>
    </recommendedName>
</protein>
<dbReference type="EMBL" id="JAXCGZ010017131">
    <property type="protein sequence ID" value="KAK7068765.1"/>
    <property type="molecule type" value="Genomic_DNA"/>
</dbReference>
<keyword evidence="9" id="KW-1185">Reference proteome</keyword>
<dbReference type="InterPro" id="IPR038565">
    <property type="entry name" value="CLIP_sf"/>
</dbReference>
<feature type="compositionally biased region" description="Acidic residues" evidence="6">
    <location>
        <begin position="168"/>
        <end position="179"/>
    </location>
</feature>
<gene>
    <name evidence="8" type="ORF">SK128_020380</name>
</gene>
<dbReference type="SMART" id="SM00680">
    <property type="entry name" value="CLIP"/>
    <property type="match status" value="1"/>
</dbReference>
<evidence type="ECO:0000256" key="5">
    <source>
        <dbReference type="ARBA" id="ARBA00023157"/>
    </source>
</evidence>
<keyword evidence="1" id="KW-0645">Protease</keyword>
<dbReference type="Proteomes" id="UP001381693">
    <property type="component" value="Unassembled WGS sequence"/>
</dbReference>
<dbReference type="AlphaFoldDB" id="A0AAN8WYP6"/>
<organism evidence="8 9">
    <name type="scientific">Halocaridina rubra</name>
    <name type="common">Hawaiian red shrimp</name>
    <dbReference type="NCBI Taxonomy" id="373956"/>
    <lineage>
        <taxon>Eukaryota</taxon>
        <taxon>Metazoa</taxon>
        <taxon>Ecdysozoa</taxon>
        <taxon>Arthropoda</taxon>
        <taxon>Crustacea</taxon>
        <taxon>Multicrustacea</taxon>
        <taxon>Malacostraca</taxon>
        <taxon>Eumalacostraca</taxon>
        <taxon>Eucarida</taxon>
        <taxon>Decapoda</taxon>
        <taxon>Pleocyemata</taxon>
        <taxon>Caridea</taxon>
        <taxon>Atyoidea</taxon>
        <taxon>Atyidae</taxon>
        <taxon>Halocaridina</taxon>
    </lineage>
</organism>
<dbReference type="Pfam" id="PF12032">
    <property type="entry name" value="CLIP"/>
    <property type="match status" value="1"/>
</dbReference>
<accession>A0AAN8WYP6</accession>
<evidence type="ECO:0000256" key="1">
    <source>
        <dbReference type="ARBA" id="ARBA00022670"/>
    </source>
</evidence>
<reference evidence="8 9" key="1">
    <citation type="submission" date="2023-11" db="EMBL/GenBank/DDBJ databases">
        <title>Halocaridina rubra genome assembly.</title>
        <authorList>
            <person name="Smith C."/>
        </authorList>
    </citation>
    <scope>NUCLEOTIDE SEQUENCE [LARGE SCALE GENOMIC DNA]</scope>
    <source>
        <strain evidence="8">EP-1</strain>
        <tissue evidence="8">Whole</tissue>
    </source>
</reference>
<proteinExistence type="predicted"/>
<keyword evidence="2" id="KW-0732">Signal</keyword>
<evidence type="ECO:0000259" key="7">
    <source>
        <dbReference type="PROSITE" id="PS51888"/>
    </source>
</evidence>
<feature type="compositionally biased region" description="Low complexity" evidence="6">
    <location>
        <begin position="180"/>
        <end position="195"/>
    </location>
</feature>
<keyword evidence="3" id="KW-0378">Hydrolase</keyword>
<name>A0AAN8WYP6_HALRR</name>
<feature type="region of interest" description="Disordered" evidence="6">
    <location>
        <begin position="92"/>
        <end position="238"/>
    </location>
</feature>
<dbReference type="InterPro" id="IPR022700">
    <property type="entry name" value="CLIP"/>
</dbReference>
<evidence type="ECO:0000256" key="4">
    <source>
        <dbReference type="ARBA" id="ARBA00022825"/>
    </source>
</evidence>
<evidence type="ECO:0000313" key="8">
    <source>
        <dbReference type="EMBL" id="KAK7068765.1"/>
    </source>
</evidence>
<keyword evidence="5" id="KW-1015">Disulfide bond</keyword>
<sequence length="238" mass="26263">DSGADLDVQLNAALNITDRQNFVFNSSFVLSSSSCITPDGGKGDCKALSRCANYTDLGSRLDIPANVDFFRERLCRLLHRIVHVCCPSEIVSSESTQSKPLPDSSFETRQRPQNRTQPPSPPQPADPPRRRPDISSQPADPPRRRPDISSQPADPPRRRPDISSQPEEQPEESQPETEPEQPTQPELTPEEPQQPGQSPTESPPSFLPSDEECGLPRGPSRTPGDVIQKYPKNTVLPT</sequence>
<dbReference type="GO" id="GO:0006508">
    <property type="term" value="P:proteolysis"/>
    <property type="evidence" value="ECO:0007669"/>
    <property type="project" value="UniProtKB-KW"/>
</dbReference>
<dbReference type="PROSITE" id="PS51888">
    <property type="entry name" value="CLIP"/>
    <property type="match status" value="1"/>
</dbReference>
<keyword evidence="4" id="KW-0720">Serine protease</keyword>
<dbReference type="GO" id="GO:0008236">
    <property type="term" value="F:serine-type peptidase activity"/>
    <property type="evidence" value="ECO:0007669"/>
    <property type="project" value="UniProtKB-KW"/>
</dbReference>
<dbReference type="Gene3D" id="3.30.1640.30">
    <property type="match status" value="1"/>
</dbReference>
<evidence type="ECO:0000256" key="6">
    <source>
        <dbReference type="SAM" id="MobiDB-lite"/>
    </source>
</evidence>
<feature type="domain" description="Clip" evidence="7">
    <location>
        <begin position="34"/>
        <end position="86"/>
    </location>
</feature>
<comment type="caution">
    <text evidence="8">The sequence shown here is derived from an EMBL/GenBank/DDBJ whole genome shotgun (WGS) entry which is preliminary data.</text>
</comment>
<evidence type="ECO:0000256" key="2">
    <source>
        <dbReference type="ARBA" id="ARBA00022729"/>
    </source>
</evidence>